<keyword evidence="4" id="KW-1185">Reference proteome</keyword>
<evidence type="ECO:0000256" key="1">
    <source>
        <dbReference type="ARBA" id="ARBA00022737"/>
    </source>
</evidence>
<name>M1DRE2_SOLTU</name>
<dbReference type="EnsemblPlants" id="PGSC0003DMT400093177">
    <property type="protein sequence ID" value="PGSC0003DMT400093177"/>
    <property type="gene ID" value="PGSC0003DMG400042748"/>
</dbReference>
<dbReference type="PANTHER" id="PTHR46288:SF50">
    <property type="entry name" value="DC1 DOMAIN-CONTAINING PROTEIN"/>
    <property type="match status" value="1"/>
</dbReference>
<dbReference type="AlphaFoldDB" id="M1DRE2"/>
<dbReference type="HOGENOM" id="CLU_1889433_0_0_1"/>
<proteinExistence type="predicted"/>
<dbReference type="PaxDb" id="4113-PGSC0003DMT400093177"/>
<evidence type="ECO:0000259" key="2">
    <source>
        <dbReference type="Pfam" id="PF03107"/>
    </source>
</evidence>
<dbReference type="Pfam" id="PF03107">
    <property type="entry name" value="C1_2"/>
    <property type="match status" value="1"/>
</dbReference>
<dbReference type="Proteomes" id="UP000011115">
    <property type="component" value="Unassembled WGS sequence"/>
</dbReference>
<dbReference type="InterPro" id="IPR004146">
    <property type="entry name" value="DC1"/>
</dbReference>
<protein>
    <recommendedName>
        <fullName evidence="2">DC1 domain-containing protein</fullName>
    </recommendedName>
</protein>
<dbReference type="Gramene" id="PGSC0003DMT400093177">
    <property type="protein sequence ID" value="PGSC0003DMT400093177"/>
    <property type="gene ID" value="PGSC0003DMG400042748"/>
</dbReference>
<reference evidence="3" key="2">
    <citation type="submission" date="2015-06" db="UniProtKB">
        <authorList>
            <consortium name="EnsemblPlants"/>
        </authorList>
    </citation>
    <scope>IDENTIFICATION</scope>
    <source>
        <strain evidence="3">DM1-3 516 R44</strain>
    </source>
</reference>
<accession>M1DRE2</accession>
<dbReference type="InParanoid" id="M1DRE2"/>
<reference evidence="4" key="1">
    <citation type="journal article" date="2011" name="Nature">
        <title>Genome sequence and analysis of the tuber crop potato.</title>
        <authorList>
            <consortium name="The Potato Genome Sequencing Consortium"/>
        </authorList>
    </citation>
    <scope>NUCLEOTIDE SEQUENCE [LARGE SCALE GENOMIC DNA]</scope>
    <source>
        <strain evidence="4">cv. DM1-3 516 R44</strain>
    </source>
</reference>
<organism evidence="3 4">
    <name type="scientific">Solanum tuberosum</name>
    <name type="common">Potato</name>
    <dbReference type="NCBI Taxonomy" id="4113"/>
    <lineage>
        <taxon>Eukaryota</taxon>
        <taxon>Viridiplantae</taxon>
        <taxon>Streptophyta</taxon>
        <taxon>Embryophyta</taxon>
        <taxon>Tracheophyta</taxon>
        <taxon>Spermatophyta</taxon>
        <taxon>Magnoliopsida</taxon>
        <taxon>eudicotyledons</taxon>
        <taxon>Gunneridae</taxon>
        <taxon>Pentapetalae</taxon>
        <taxon>asterids</taxon>
        <taxon>lamiids</taxon>
        <taxon>Solanales</taxon>
        <taxon>Solanaceae</taxon>
        <taxon>Solanoideae</taxon>
        <taxon>Solaneae</taxon>
        <taxon>Solanum</taxon>
    </lineage>
</organism>
<sequence length="135" mass="15452">MIRHMSHPQHPLKLTCYLDYQNENVNCLGCQGGFQNGRSRAYYCAPCKLIINHQCAGAPKTLTLADNVSYELFFEFPFKQENAEIKCNICSKKVVTKDGMLYYSLKRDEALHVVCALKSESNNDVTKMDRLSVHR</sequence>
<evidence type="ECO:0000313" key="3">
    <source>
        <dbReference type="EnsemblPlants" id="PGSC0003DMT400093177"/>
    </source>
</evidence>
<dbReference type="InterPro" id="IPR046349">
    <property type="entry name" value="C1-like_sf"/>
</dbReference>
<dbReference type="PANTHER" id="PTHR46288">
    <property type="entry name" value="PHORBOL-ESTER/DAG-TYPE DOMAIN-CONTAINING PROTEIN"/>
    <property type="match status" value="1"/>
</dbReference>
<keyword evidence="1" id="KW-0677">Repeat</keyword>
<dbReference type="OMA" id="SARAYCC"/>
<dbReference type="STRING" id="4113.M1DRE2"/>
<evidence type="ECO:0000313" key="4">
    <source>
        <dbReference type="Proteomes" id="UP000011115"/>
    </source>
</evidence>
<dbReference type="SUPFAM" id="SSF57889">
    <property type="entry name" value="Cysteine-rich domain"/>
    <property type="match status" value="1"/>
</dbReference>
<feature type="domain" description="DC1" evidence="2">
    <location>
        <begin position="6"/>
        <end position="56"/>
    </location>
</feature>